<dbReference type="EMBL" id="NCDQ01000440">
    <property type="protein sequence ID" value="OYW99023.1"/>
    <property type="molecule type" value="Genomic_DNA"/>
</dbReference>
<dbReference type="Gene3D" id="1.10.357.10">
    <property type="entry name" value="Tetracycline Repressor, domain 2"/>
    <property type="match status" value="1"/>
</dbReference>
<comment type="caution">
    <text evidence="2">The sequence shown here is derived from an EMBL/GenBank/DDBJ whole genome shotgun (WGS) entry which is preliminary data.</text>
</comment>
<evidence type="ECO:0000313" key="2">
    <source>
        <dbReference type="EMBL" id="OYW99023.1"/>
    </source>
</evidence>
<accession>A0A258CUI8</accession>
<dbReference type="Proteomes" id="UP000215616">
    <property type="component" value="Unassembled WGS sequence"/>
</dbReference>
<protein>
    <submittedName>
        <fullName evidence="2">TetR family transcriptional regulator</fullName>
    </submittedName>
</protein>
<proteinExistence type="predicted"/>
<name>A0A258CUI8_CAUVI</name>
<evidence type="ECO:0000256" key="1">
    <source>
        <dbReference type="SAM" id="MobiDB-lite"/>
    </source>
</evidence>
<sequence>MARVRPMSTATAESRPYHHGDLSRALIDAARKILETDGPAALSLRA</sequence>
<dbReference type="AlphaFoldDB" id="A0A258CUI8"/>
<feature type="region of interest" description="Disordered" evidence="1">
    <location>
        <begin position="1"/>
        <end position="21"/>
    </location>
</feature>
<evidence type="ECO:0000313" key="3">
    <source>
        <dbReference type="Proteomes" id="UP000215616"/>
    </source>
</evidence>
<reference evidence="2 3" key="1">
    <citation type="submission" date="2017-03" db="EMBL/GenBank/DDBJ databases">
        <title>Lifting the veil on microbial sulfur biogeochemistry in mining wastewaters.</title>
        <authorList>
            <person name="Kantor R.S."/>
            <person name="Colenbrander Nelson T."/>
            <person name="Marshall S."/>
            <person name="Bennett D."/>
            <person name="Apte S."/>
            <person name="Camacho D."/>
            <person name="Thomas B.C."/>
            <person name="Warren L.A."/>
            <person name="Banfield J.F."/>
        </authorList>
    </citation>
    <scope>NUCLEOTIDE SEQUENCE [LARGE SCALE GENOMIC DNA]</scope>
    <source>
        <strain evidence="2">32-67-7</strain>
    </source>
</reference>
<feature type="non-terminal residue" evidence="2">
    <location>
        <position position="46"/>
    </location>
</feature>
<organism evidence="2 3">
    <name type="scientific">Caulobacter vibrioides</name>
    <name type="common">Caulobacter crescentus</name>
    <dbReference type="NCBI Taxonomy" id="155892"/>
    <lineage>
        <taxon>Bacteria</taxon>
        <taxon>Pseudomonadati</taxon>
        <taxon>Pseudomonadota</taxon>
        <taxon>Alphaproteobacteria</taxon>
        <taxon>Caulobacterales</taxon>
        <taxon>Caulobacteraceae</taxon>
        <taxon>Caulobacter</taxon>
    </lineage>
</organism>
<gene>
    <name evidence="2" type="ORF">B7Z12_18840</name>
</gene>